<dbReference type="Pfam" id="PF00672">
    <property type="entry name" value="HAMP"/>
    <property type="match status" value="1"/>
</dbReference>
<dbReference type="InterPro" id="IPR004090">
    <property type="entry name" value="Chemotax_Me-accpt_rcpt"/>
</dbReference>
<evidence type="ECO:0000256" key="4">
    <source>
        <dbReference type="SAM" id="MobiDB-lite"/>
    </source>
</evidence>
<protein>
    <submittedName>
        <fullName evidence="8">Nitrate- and nitrite sensing domain-containing protein</fullName>
    </submittedName>
</protein>
<feature type="region of interest" description="Disordered" evidence="4">
    <location>
        <begin position="437"/>
        <end position="458"/>
    </location>
</feature>
<dbReference type="SMART" id="SM00304">
    <property type="entry name" value="HAMP"/>
    <property type="match status" value="2"/>
</dbReference>
<dbReference type="RefSeq" id="WP_265960811.1">
    <property type="nucleotide sequence ID" value="NZ_JAPEVI010000001.1"/>
</dbReference>
<comment type="similarity">
    <text evidence="2">Belongs to the methyl-accepting chemotaxis (MCP) protein family.</text>
</comment>
<keyword evidence="1 3" id="KW-0807">Transducer</keyword>
<dbReference type="Gene3D" id="1.10.287.950">
    <property type="entry name" value="Methyl-accepting chemotaxis protein"/>
    <property type="match status" value="1"/>
</dbReference>
<dbReference type="PANTHER" id="PTHR32089">
    <property type="entry name" value="METHYL-ACCEPTING CHEMOTAXIS PROTEIN MCPB"/>
    <property type="match status" value="1"/>
</dbReference>
<dbReference type="SUPFAM" id="SSF58104">
    <property type="entry name" value="Methyl-accepting chemotaxis protein (MCP) signaling domain"/>
    <property type="match status" value="1"/>
</dbReference>
<dbReference type="EMBL" id="JAPEVI010000001">
    <property type="protein sequence ID" value="MCX2721115.1"/>
    <property type="molecule type" value="Genomic_DNA"/>
</dbReference>
<feature type="transmembrane region" description="Helical" evidence="5">
    <location>
        <begin position="12"/>
        <end position="32"/>
    </location>
</feature>
<dbReference type="PROSITE" id="PS50111">
    <property type="entry name" value="CHEMOTAXIS_TRANSDUC_2"/>
    <property type="match status" value="1"/>
</dbReference>
<feature type="compositionally biased region" description="Low complexity" evidence="4">
    <location>
        <begin position="441"/>
        <end position="458"/>
    </location>
</feature>
<evidence type="ECO:0000256" key="1">
    <source>
        <dbReference type="ARBA" id="ARBA00023224"/>
    </source>
</evidence>
<organism evidence="8 9">
    <name type="scientific">Roseibium salinum</name>
    <dbReference type="NCBI Taxonomy" id="1604349"/>
    <lineage>
        <taxon>Bacteria</taxon>
        <taxon>Pseudomonadati</taxon>
        <taxon>Pseudomonadota</taxon>
        <taxon>Alphaproteobacteria</taxon>
        <taxon>Hyphomicrobiales</taxon>
        <taxon>Stappiaceae</taxon>
        <taxon>Roseibium</taxon>
    </lineage>
</organism>
<keyword evidence="9" id="KW-1185">Reference proteome</keyword>
<accession>A0ABT3QW64</accession>
<name>A0ABT3QW64_9HYPH</name>
<comment type="caution">
    <text evidence="8">The sequence shown here is derived from an EMBL/GenBank/DDBJ whole genome shotgun (WGS) entry which is preliminary data.</text>
</comment>
<dbReference type="Pfam" id="PF00015">
    <property type="entry name" value="MCPsignal"/>
    <property type="match status" value="1"/>
</dbReference>
<dbReference type="InterPro" id="IPR003660">
    <property type="entry name" value="HAMP_dom"/>
</dbReference>
<evidence type="ECO:0000256" key="2">
    <source>
        <dbReference type="ARBA" id="ARBA00029447"/>
    </source>
</evidence>
<feature type="domain" description="Methyl-accepting transducer" evidence="6">
    <location>
        <begin position="429"/>
        <end position="665"/>
    </location>
</feature>
<feature type="transmembrane region" description="Helical" evidence="5">
    <location>
        <begin position="312"/>
        <end position="334"/>
    </location>
</feature>
<dbReference type="SMART" id="SM00283">
    <property type="entry name" value="MA"/>
    <property type="match status" value="1"/>
</dbReference>
<keyword evidence="5" id="KW-0472">Membrane</keyword>
<evidence type="ECO:0000256" key="5">
    <source>
        <dbReference type="SAM" id="Phobius"/>
    </source>
</evidence>
<dbReference type="Pfam" id="PF08376">
    <property type="entry name" value="NIT"/>
    <property type="match status" value="1"/>
</dbReference>
<dbReference type="PROSITE" id="PS50885">
    <property type="entry name" value="HAMP"/>
    <property type="match status" value="1"/>
</dbReference>
<sequence length="685" mass="72796">MRFLNFLSVGQRIAVLCLLPLFVIIGIGVNDLRSTGKELEERTFILEVSSLAPLVSNLVHALQVERGLSAGFIGSKGRLFAETVRQARIDADQRLDVYRTGLSGPTGRLAIPEFTEPFERAASALRKLDSVRKDVDRLSMTVPETAAYYTGVISDLAAIIDGTVTVIERGSSLRPMLAYSALVQAKEKSGIERAMGAVGFGAGQFDDATYQQFLSLGAAQKVHLETFRRLATGESIDLLKELEAGPAESAVQKLRGLAYGAPFGADLSSASATQWFNDSTARIEALKTIEDSLASQIVAWASEGKASSSRTFYGLVFILAALLVTTAVISLTVARSITRPVLSMERAMQRLADNDTAVEIPATDLRDEIGRMARAVQVFKDQAIEKIRLEEEHAVQQERSKLHEREIRDQMAAAFEAAVGGVVKNVAATATRINSAAKGLSSSSEETSQQSSAVAAAAEQTSMNVQTVSGAAEELTSSVRDINRQVTESATAARDAVDKVAETSKRVSVLADASEKIGEVLSIINEIADQTNLLALNATIEAARAGEAGKGFAVVAAEVKELAAQTSKATEEIEKQVKSIQLATEDTATSTQAIGTTIMTLEQVSSAIASAVQEQEAATGEIARNIHQAASGTSEVTRNISGVSQAAAETGQASAELLNLADDLSVQSGHLRDEVDRFLAHVRAA</sequence>
<evidence type="ECO:0000256" key="3">
    <source>
        <dbReference type="PROSITE-ProRule" id="PRU00284"/>
    </source>
</evidence>
<dbReference type="CDD" id="cd06225">
    <property type="entry name" value="HAMP"/>
    <property type="match status" value="1"/>
</dbReference>
<evidence type="ECO:0000313" key="9">
    <source>
        <dbReference type="Proteomes" id="UP001300261"/>
    </source>
</evidence>
<gene>
    <name evidence="8" type="ORF">ON753_01640</name>
</gene>
<evidence type="ECO:0000259" key="7">
    <source>
        <dbReference type="PROSITE" id="PS50885"/>
    </source>
</evidence>
<dbReference type="Proteomes" id="UP001300261">
    <property type="component" value="Unassembled WGS sequence"/>
</dbReference>
<reference evidence="8 9" key="1">
    <citation type="journal article" date="2016" name="Int. J. Syst. Evol. Microbiol.">
        <title>Labrenzia salina sp. nov., isolated from the rhizosphere of the halophyte Arthrocnemum macrostachyum.</title>
        <authorList>
            <person name="Camacho M."/>
            <person name="Redondo-Gomez S."/>
            <person name="Rodriguez-Llorente I."/>
            <person name="Rohde M."/>
            <person name="Sproer C."/>
            <person name="Schumann P."/>
            <person name="Klenk H.P."/>
            <person name="Montero-Calasanz M.D.C."/>
        </authorList>
    </citation>
    <scope>NUCLEOTIDE SEQUENCE [LARGE SCALE GENOMIC DNA]</scope>
    <source>
        <strain evidence="8 9">DSM 29163</strain>
    </source>
</reference>
<feature type="domain" description="HAMP" evidence="7">
    <location>
        <begin position="335"/>
        <end position="388"/>
    </location>
</feature>
<proteinExistence type="inferred from homology"/>
<dbReference type="Gene3D" id="6.10.340.10">
    <property type="match status" value="1"/>
</dbReference>
<dbReference type="PRINTS" id="PR00260">
    <property type="entry name" value="CHEMTRNSDUCR"/>
</dbReference>
<keyword evidence="5" id="KW-0812">Transmembrane</keyword>
<evidence type="ECO:0000313" key="8">
    <source>
        <dbReference type="EMBL" id="MCX2721115.1"/>
    </source>
</evidence>
<dbReference type="InterPro" id="IPR004089">
    <property type="entry name" value="MCPsignal_dom"/>
</dbReference>
<dbReference type="PANTHER" id="PTHR32089:SF112">
    <property type="entry name" value="LYSOZYME-LIKE PROTEIN-RELATED"/>
    <property type="match status" value="1"/>
</dbReference>
<keyword evidence="5" id="KW-1133">Transmembrane helix</keyword>
<evidence type="ECO:0000259" key="6">
    <source>
        <dbReference type="PROSITE" id="PS50111"/>
    </source>
</evidence>
<dbReference type="InterPro" id="IPR013587">
    <property type="entry name" value="Nitrate/nitrite_sensing"/>
</dbReference>